<evidence type="ECO:0000313" key="2">
    <source>
        <dbReference type="EMBL" id="NKI42680.1"/>
    </source>
</evidence>
<comment type="caution">
    <text evidence="2">The sequence shown here is derived from an EMBL/GenBank/DDBJ whole genome shotgun (WGS) entry which is preliminary data.</text>
</comment>
<feature type="domain" description="Carrier" evidence="1">
    <location>
        <begin position="16"/>
        <end position="105"/>
    </location>
</feature>
<dbReference type="Pfam" id="PF00550">
    <property type="entry name" value="PP-binding"/>
    <property type="match status" value="1"/>
</dbReference>
<dbReference type="SUPFAM" id="SSF47336">
    <property type="entry name" value="ACP-like"/>
    <property type="match status" value="1"/>
</dbReference>
<accession>A0ABX1H2W4</accession>
<evidence type="ECO:0000259" key="1">
    <source>
        <dbReference type="PROSITE" id="PS50075"/>
    </source>
</evidence>
<organism evidence="2 3">
    <name type="scientific">Streptomyces physcomitrii</name>
    <dbReference type="NCBI Taxonomy" id="2724184"/>
    <lineage>
        <taxon>Bacteria</taxon>
        <taxon>Bacillati</taxon>
        <taxon>Actinomycetota</taxon>
        <taxon>Actinomycetes</taxon>
        <taxon>Kitasatosporales</taxon>
        <taxon>Streptomycetaceae</taxon>
        <taxon>Streptomyces</taxon>
    </lineage>
</organism>
<keyword evidence="3" id="KW-1185">Reference proteome</keyword>
<protein>
    <submittedName>
        <fullName evidence="2">Acyl carrier protein</fullName>
    </submittedName>
</protein>
<dbReference type="PROSITE" id="PS50075">
    <property type="entry name" value="CARRIER"/>
    <property type="match status" value="1"/>
</dbReference>
<dbReference type="InterPro" id="IPR036736">
    <property type="entry name" value="ACP-like_sf"/>
</dbReference>
<name>A0ABX1H2W4_9ACTN</name>
<dbReference type="Gene3D" id="1.10.1200.10">
    <property type="entry name" value="ACP-like"/>
    <property type="match status" value="1"/>
</dbReference>
<dbReference type="InterPro" id="IPR009081">
    <property type="entry name" value="PP-bd_ACP"/>
</dbReference>
<sequence>MTTEATTTATGTPGAEHDEGTVLRQIATMLRELPDAGLDDAEITRETLFHDDLELESIDLVALAGSLREHYGERVNVALFIADLELDEIIALTVGQLVDYVAESLRAAERG</sequence>
<evidence type="ECO:0000313" key="3">
    <source>
        <dbReference type="Proteomes" id="UP000772196"/>
    </source>
</evidence>
<dbReference type="Proteomes" id="UP000772196">
    <property type="component" value="Unassembled WGS sequence"/>
</dbReference>
<dbReference type="RefSeq" id="WP_168539964.1">
    <property type="nucleotide sequence ID" value="NZ_JAAWWP010000008.1"/>
</dbReference>
<proteinExistence type="predicted"/>
<reference evidence="2 3" key="1">
    <citation type="submission" date="2020-04" db="EMBL/GenBank/DDBJ databases">
        <title>Phylogenetic Diversity and Antibacterial Activity against Ralstonia solanacearum of Endophytic Actinomycete Isolated from Moss.</title>
        <authorList>
            <person name="Zhuang X."/>
        </authorList>
    </citation>
    <scope>NUCLEOTIDE SEQUENCE [LARGE SCALE GENOMIC DNA]</scope>
    <source>
        <strain evidence="2 3">LD120</strain>
    </source>
</reference>
<gene>
    <name evidence="2" type="ORF">HFV08_15840</name>
</gene>
<dbReference type="EMBL" id="JAAWWP010000008">
    <property type="protein sequence ID" value="NKI42680.1"/>
    <property type="molecule type" value="Genomic_DNA"/>
</dbReference>